<dbReference type="InterPro" id="IPR029026">
    <property type="entry name" value="tRNA_m1G_MTases_N"/>
</dbReference>
<evidence type="ECO:0000259" key="3">
    <source>
        <dbReference type="Pfam" id="PF00588"/>
    </source>
</evidence>
<gene>
    <name evidence="4" type="ORF">LSP00402_LOCUS12845</name>
</gene>
<dbReference type="AlphaFoldDB" id="A0A7S2XD42"/>
<dbReference type="Pfam" id="PF00588">
    <property type="entry name" value="SpoU_methylase"/>
    <property type="match status" value="1"/>
</dbReference>
<dbReference type="GO" id="GO:0006396">
    <property type="term" value="P:RNA processing"/>
    <property type="evidence" value="ECO:0007669"/>
    <property type="project" value="InterPro"/>
</dbReference>
<dbReference type="EMBL" id="HBHP01020612">
    <property type="protein sequence ID" value="CAD9768864.1"/>
    <property type="molecule type" value="Transcribed_RNA"/>
</dbReference>
<feature type="domain" description="tRNA/rRNA methyltransferase SpoU type" evidence="3">
    <location>
        <begin position="105"/>
        <end position="259"/>
    </location>
</feature>
<keyword evidence="1" id="KW-0489">Methyltransferase</keyword>
<reference evidence="4" key="1">
    <citation type="submission" date="2021-01" db="EMBL/GenBank/DDBJ databases">
        <authorList>
            <person name="Corre E."/>
            <person name="Pelletier E."/>
            <person name="Niang G."/>
            <person name="Scheremetjew M."/>
            <person name="Finn R."/>
            <person name="Kale V."/>
            <person name="Holt S."/>
            <person name="Cochrane G."/>
            <person name="Meng A."/>
            <person name="Brown T."/>
            <person name="Cohen L."/>
        </authorList>
    </citation>
    <scope>NUCLEOTIDE SEQUENCE</scope>
    <source>
        <strain evidence="4">CCMP622</strain>
    </source>
</reference>
<organism evidence="4">
    <name type="scientific">Lotharella oceanica</name>
    <dbReference type="NCBI Taxonomy" id="641309"/>
    <lineage>
        <taxon>Eukaryota</taxon>
        <taxon>Sar</taxon>
        <taxon>Rhizaria</taxon>
        <taxon>Cercozoa</taxon>
        <taxon>Chlorarachniophyceae</taxon>
        <taxon>Lotharella</taxon>
    </lineage>
</organism>
<dbReference type="PANTHER" id="PTHR46429:SF1">
    <property type="entry name" value="23S RRNA (GUANOSINE-2'-O-)-METHYLTRANSFERASE RLMB"/>
    <property type="match status" value="1"/>
</dbReference>
<evidence type="ECO:0000256" key="2">
    <source>
        <dbReference type="ARBA" id="ARBA00022679"/>
    </source>
</evidence>
<dbReference type="GO" id="GO:0008173">
    <property type="term" value="F:RNA methyltransferase activity"/>
    <property type="evidence" value="ECO:0007669"/>
    <property type="project" value="InterPro"/>
</dbReference>
<dbReference type="Gene3D" id="3.40.1280.10">
    <property type="match status" value="1"/>
</dbReference>
<dbReference type="GO" id="GO:0032259">
    <property type="term" value="P:methylation"/>
    <property type="evidence" value="ECO:0007669"/>
    <property type="project" value="UniProtKB-KW"/>
</dbReference>
<dbReference type="InterPro" id="IPR004441">
    <property type="entry name" value="rRNA_MeTrfase_TrmH"/>
</dbReference>
<dbReference type="SUPFAM" id="SSF75217">
    <property type="entry name" value="alpha/beta knot"/>
    <property type="match status" value="1"/>
</dbReference>
<accession>A0A7S2XD42</accession>
<evidence type="ECO:0000256" key="1">
    <source>
        <dbReference type="ARBA" id="ARBA00022603"/>
    </source>
</evidence>
<dbReference type="InterPro" id="IPR029028">
    <property type="entry name" value="Alpha/beta_knot_MTases"/>
</dbReference>
<name>A0A7S2XD42_9EUKA</name>
<proteinExistence type="predicted"/>
<dbReference type="PANTHER" id="PTHR46429">
    <property type="entry name" value="23S RRNA (GUANOSINE-2'-O-)-METHYLTRANSFERASE RLMB"/>
    <property type="match status" value="1"/>
</dbReference>
<protein>
    <recommendedName>
        <fullName evidence="3">tRNA/rRNA methyltransferase SpoU type domain-containing protein</fullName>
    </recommendedName>
</protein>
<dbReference type="GO" id="GO:0005829">
    <property type="term" value="C:cytosol"/>
    <property type="evidence" value="ECO:0007669"/>
    <property type="project" value="TreeGrafter"/>
</dbReference>
<evidence type="ECO:0000313" key="4">
    <source>
        <dbReference type="EMBL" id="CAD9768864.1"/>
    </source>
</evidence>
<dbReference type="GO" id="GO:0003723">
    <property type="term" value="F:RNA binding"/>
    <property type="evidence" value="ECO:0007669"/>
    <property type="project" value="InterPro"/>
</dbReference>
<keyword evidence="2" id="KW-0808">Transferase</keyword>
<dbReference type="InterPro" id="IPR001537">
    <property type="entry name" value="SpoU_MeTrfase"/>
</dbReference>
<sequence>MQIEHHWTHGTPPSPFSTPSHASVKLILTLRLELLECTGDEPEMESLRMIGQRMKKSPDCMTFQQFLCIATPLERMHHRNAAQLPCVHERRDKVESAVRHWETPLVAVADNLRSAFNVGSVLRTAECLGVRKVYLCGYTPLPTDDSTSPIARASLGTESAVEWEWRRNTTEVMLELSKAGYHVVALETKEAWNEVKNMSACKNLSLFEFDFMNPVALILGNERHGLNPKVLTGCSTCLTIPVAGRKESLNVATAFAIVAGEAARQHLAGSKKISRFVR</sequence>